<organism evidence="3 4">
    <name type="scientific">Thermoclostridium caenicola</name>
    <dbReference type="NCBI Taxonomy" id="659425"/>
    <lineage>
        <taxon>Bacteria</taxon>
        <taxon>Bacillati</taxon>
        <taxon>Bacillota</taxon>
        <taxon>Clostridia</taxon>
        <taxon>Eubacteriales</taxon>
        <taxon>Oscillospiraceae</taxon>
        <taxon>Thermoclostridium</taxon>
    </lineage>
</organism>
<evidence type="ECO:0000256" key="1">
    <source>
        <dbReference type="SAM" id="MobiDB-lite"/>
    </source>
</evidence>
<keyword evidence="2" id="KW-0732">Signal</keyword>
<dbReference type="AlphaFoldDB" id="A0A1M6ADR9"/>
<dbReference type="InterPro" id="IPR028994">
    <property type="entry name" value="Integrin_alpha_N"/>
</dbReference>
<feature type="region of interest" description="Disordered" evidence="1">
    <location>
        <begin position="45"/>
        <end position="86"/>
    </location>
</feature>
<gene>
    <name evidence="3" type="ORF">SAMN05444373_10014</name>
</gene>
<sequence>MKKAIALVLSILSVVLLYCGCARMAAEHSIPDSSDNVANIEPSIPEASAEEPVIPTPTPAASTTAPEPRGTATNTPSISEEFNTENEEPNSFNAIISAISVDGIVDNGLLIGATKDGSWHTMEDLGLPEHIRKVHGGFLIGASEDGPWYTMEELGLSKNILENPDIPYARGGETYYLYSKNGCVGTVVGEKPILHLNIGGLEKVFNVKFTPIEANESYLIGITGDWNPLPRRPSQTKDMDFLVDLDGDGKQEHFRFTSKKSEKPNGTDIMMAIYTDDKSKPVAETMVVYNLVKGAKYDISTMDLNGDGILEIITMHLGSSYVAVSVYEFKNNNLQEVLSSYTGN</sequence>
<keyword evidence="4" id="KW-1185">Reference proteome</keyword>
<name>A0A1M6ADR9_9FIRM</name>
<evidence type="ECO:0000313" key="3">
    <source>
        <dbReference type="EMBL" id="SHI34704.1"/>
    </source>
</evidence>
<evidence type="ECO:0000256" key="2">
    <source>
        <dbReference type="SAM" id="SignalP"/>
    </source>
</evidence>
<reference evidence="3 4" key="1">
    <citation type="submission" date="2016-11" db="EMBL/GenBank/DDBJ databases">
        <authorList>
            <person name="Varghese N."/>
            <person name="Submissions S."/>
        </authorList>
    </citation>
    <scope>NUCLEOTIDE SEQUENCE [LARGE SCALE GENOMIC DNA]</scope>
    <source>
        <strain evidence="3 4">DSM 19027</strain>
    </source>
</reference>
<feature type="signal peptide" evidence="2">
    <location>
        <begin position="1"/>
        <end position="25"/>
    </location>
</feature>
<dbReference type="RefSeq" id="WP_149677299.1">
    <property type="nucleotide sequence ID" value="NZ_FQZP01000001.1"/>
</dbReference>
<evidence type="ECO:0000313" key="4">
    <source>
        <dbReference type="Proteomes" id="UP000324781"/>
    </source>
</evidence>
<dbReference type="EMBL" id="FQZP01000001">
    <property type="protein sequence ID" value="SHI34704.1"/>
    <property type="molecule type" value="Genomic_DNA"/>
</dbReference>
<proteinExistence type="predicted"/>
<accession>A0A1M6ADR9</accession>
<evidence type="ECO:0008006" key="5">
    <source>
        <dbReference type="Google" id="ProtNLM"/>
    </source>
</evidence>
<feature type="compositionally biased region" description="Polar residues" evidence="1">
    <location>
        <begin position="71"/>
        <end position="81"/>
    </location>
</feature>
<dbReference type="Proteomes" id="UP000324781">
    <property type="component" value="Unassembled WGS sequence"/>
</dbReference>
<dbReference type="SUPFAM" id="SSF69318">
    <property type="entry name" value="Integrin alpha N-terminal domain"/>
    <property type="match status" value="1"/>
</dbReference>
<protein>
    <recommendedName>
        <fullName evidence="5">Repeat domain-containing protein</fullName>
    </recommendedName>
</protein>
<feature type="chain" id="PRO_5012522534" description="Repeat domain-containing protein" evidence="2">
    <location>
        <begin position="26"/>
        <end position="344"/>
    </location>
</feature>